<organism evidence="1 2">
    <name type="scientific">Reinekea blandensis MED297</name>
    <dbReference type="NCBI Taxonomy" id="314283"/>
    <lineage>
        <taxon>Bacteria</taxon>
        <taxon>Pseudomonadati</taxon>
        <taxon>Pseudomonadota</taxon>
        <taxon>Gammaproteobacteria</taxon>
        <taxon>Oceanospirillales</taxon>
        <taxon>Saccharospirillaceae</taxon>
        <taxon>Reinekea</taxon>
    </lineage>
</organism>
<dbReference type="Proteomes" id="UP000005953">
    <property type="component" value="Unassembled WGS sequence"/>
</dbReference>
<evidence type="ECO:0000313" key="1">
    <source>
        <dbReference type="EMBL" id="EAR09359.1"/>
    </source>
</evidence>
<comment type="caution">
    <text evidence="1">The sequence shown here is derived from an EMBL/GenBank/DDBJ whole genome shotgun (WGS) entry which is preliminary data.</text>
</comment>
<name>A4BF24_9GAMM</name>
<dbReference type="HOGENOM" id="CLU_3391009_0_0_6"/>
<dbReference type="STRING" id="314283.MED297_18763"/>
<sequence length="32" mass="4162">MFTLMQSRFWHVKIKQFAFTVFYISFWMTFEY</sequence>
<keyword evidence="2" id="KW-1185">Reference proteome</keyword>
<dbReference type="EMBL" id="AAOE01000011">
    <property type="protein sequence ID" value="EAR09359.1"/>
    <property type="molecule type" value="Genomic_DNA"/>
</dbReference>
<protein>
    <submittedName>
        <fullName evidence="1">Uncharacterized protein</fullName>
    </submittedName>
</protein>
<reference evidence="1 2" key="1">
    <citation type="submission" date="2006-02" db="EMBL/GenBank/DDBJ databases">
        <authorList>
            <person name="Pinhassi J."/>
            <person name="Pedros-Alio C."/>
            <person name="Ferriera S."/>
            <person name="Johnson J."/>
            <person name="Kravitz S."/>
            <person name="Halpern A."/>
            <person name="Remington K."/>
            <person name="Beeson K."/>
            <person name="Tran B."/>
            <person name="Rogers Y.-H."/>
            <person name="Friedman R."/>
            <person name="Venter J.C."/>
        </authorList>
    </citation>
    <scope>NUCLEOTIDE SEQUENCE [LARGE SCALE GENOMIC DNA]</scope>
    <source>
        <strain evidence="1 2">MED297</strain>
    </source>
</reference>
<gene>
    <name evidence="1" type="ORF">MED297_18763</name>
</gene>
<evidence type="ECO:0000313" key="2">
    <source>
        <dbReference type="Proteomes" id="UP000005953"/>
    </source>
</evidence>
<accession>A4BF24</accession>
<proteinExistence type="predicted"/>
<dbReference type="AlphaFoldDB" id="A4BF24"/>